<feature type="region of interest" description="Disordered" evidence="1">
    <location>
        <begin position="51"/>
        <end position="93"/>
    </location>
</feature>
<feature type="compositionally biased region" description="Polar residues" evidence="1">
    <location>
        <begin position="224"/>
        <end position="251"/>
    </location>
</feature>
<dbReference type="AlphaFoldDB" id="A0AAV7WZ16"/>
<feature type="compositionally biased region" description="Basic and acidic residues" evidence="1">
    <location>
        <begin position="896"/>
        <end position="906"/>
    </location>
</feature>
<reference evidence="2" key="1">
    <citation type="journal article" date="2022" name="bioRxiv">
        <title>Sequencing and chromosome-scale assembly of the giantPleurodeles waltlgenome.</title>
        <authorList>
            <person name="Brown T."/>
            <person name="Elewa A."/>
            <person name="Iarovenko S."/>
            <person name="Subramanian E."/>
            <person name="Araus A.J."/>
            <person name="Petzold A."/>
            <person name="Susuki M."/>
            <person name="Suzuki K.-i.T."/>
            <person name="Hayashi T."/>
            <person name="Toyoda A."/>
            <person name="Oliveira C."/>
            <person name="Osipova E."/>
            <person name="Leigh N.D."/>
            <person name="Simon A."/>
            <person name="Yun M.H."/>
        </authorList>
    </citation>
    <scope>NUCLEOTIDE SEQUENCE</scope>
    <source>
        <strain evidence="2">20211129_DDA</strain>
        <tissue evidence="2">Liver</tissue>
    </source>
</reference>
<protein>
    <submittedName>
        <fullName evidence="2">Uncharacterized protein</fullName>
    </submittedName>
</protein>
<accession>A0AAV7WZ16</accession>
<dbReference type="Proteomes" id="UP001066276">
    <property type="component" value="Chromosome 1_1"/>
</dbReference>
<feature type="compositionally biased region" description="Polar residues" evidence="1">
    <location>
        <begin position="154"/>
        <end position="191"/>
    </location>
</feature>
<feature type="region of interest" description="Disordered" evidence="1">
    <location>
        <begin position="856"/>
        <end position="906"/>
    </location>
</feature>
<feature type="region of interest" description="Disordered" evidence="1">
    <location>
        <begin position="339"/>
        <end position="366"/>
    </location>
</feature>
<evidence type="ECO:0000256" key="1">
    <source>
        <dbReference type="SAM" id="MobiDB-lite"/>
    </source>
</evidence>
<comment type="caution">
    <text evidence="2">The sequence shown here is derived from an EMBL/GenBank/DDBJ whole genome shotgun (WGS) entry which is preliminary data.</text>
</comment>
<feature type="region of interest" description="Disordered" evidence="1">
    <location>
        <begin position="419"/>
        <end position="459"/>
    </location>
</feature>
<feature type="compositionally biased region" description="Polar residues" evidence="1">
    <location>
        <begin position="419"/>
        <end position="429"/>
    </location>
</feature>
<dbReference type="EMBL" id="JANPWB010000001">
    <property type="protein sequence ID" value="KAJ1218519.1"/>
    <property type="molecule type" value="Genomic_DNA"/>
</dbReference>
<feature type="compositionally biased region" description="Polar residues" evidence="1">
    <location>
        <begin position="341"/>
        <end position="354"/>
    </location>
</feature>
<name>A0AAV7WZ16_PLEWA</name>
<evidence type="ECO:0000313" key="3">
    <source>
        <dbReference type="Proteomes" id="UP001066276"/>
    </source>
</evidence>
<organism evidence="2 3">
    <name type="scientific">Pleurodeles waltl</name>
    <name type="common">Iberian ribbed newt</name>
    <dbReference type="NCBI Taxonomy" id="8319"/>
    <lineage>
        <taxon>Eukaryota</taxon>
        <taxon>Metazoa</taxon>
        <taxon>Chordata</taxon>
        <taxon>Craniata</taxon>
        <taxon>Vertebrata</taxon>
        <taxon>Euteleostomi</taxon>
        <taxon>Amphibia</taxon>
        <taxon>Batrachia</taxon>
        <taxon>Caudata</taxon>
        <taxon>Salamandroidea</taxon>
        <taxon>Salamandridae</taxon>
        <taxon>Pleurodelinae</taxon>
        <taxon>Pleurodeles</taxon>
    </lineage>
</organism>
<feature type="region of interest" description="Disordered" evidence="1">
    <location>
        <begin position="585"/>
        <end position="605"/>
    </location>
</feature>
<proteinExistence type="predicted"/>
<feature type="compositionally biased region" description="Polar residues" evidence="1">
    <location>
        <begin position="68"/>
        <end position="83"/>
    </location>
</feature>
<evidence type="ECO:0000313" key="2">
    <source>
        <dbReference type="EMBL" id="KAJ1218519.1"/>
    </source>
</evidence>
<feature type="region of interest" description="Disordered" evidence="1">
    <location>
        <begin position="699"/>
        <end position="757"/>
    </location>
</feature>
<keyword evidence="3" id="KW-1185">Reference proteome</keyword>
<feature type="compositionally biased region" description="Basic and acidic residues" evidence="1">
    <location>
        <begin position="741"/>
        <end position="751"/>
    </location>
</feature>
<sequence>MTLVGCGAVLYLATVVGLLVACIKVQKKYPGRRLLPSRLMPGRTVRRLSLLTNPNTSGSAPGKEPNGQIPQDQSTASEMQNGQAPEKIPPAALNSEESPAAQGIHMVMRDPSQEELVVSDQSNPHREDTSSLNACSEEVTIVEDSETFGDGNFHLNNKENVLTPPTDSQQDCNNTEPKISIPSQAQSTSDQMDQHDQEPLGRIQCTAEDSSPCPSDHLPENELVLNNQDQQHETTSTQITESKAQGQTSFPINGKPEVNHQQDDAPQDTPGTASDSDGSKTMLVCTPFTDCTEQHRILTALPPIALGSQDGAIASSASAPSNPELELMHKLYQDNDDTMATKPNQGEGTITPLKSSPKAMQHTSFHKQHPYLEESHCTDPNFGEFTTTLPDSTPCKSKHISFQNQKQCHEDSHLQTPCSNISSMLSASPANPRINGSPHSGDCHVPNAPSTPSESPASDEIHICQDLQPKNCDDVRTSPSNCQDVPPTASPFLMSHRRQMSFHTPIEYDEFVLPTGLYAGNTTSDQGALVPSHRKYLSDLEECHLHQEERLRTLRFRDPSWTPDTSSPSYRKLRSHRGQHLFFNDMPHSPAARSTEPETTYPGLDPRSRILFVHTRQSEPGPYETTVEPCYPDSILTCWEYSPWSENAEGSHPNHNPYYMDESSSLSSCSTEHETTVADPNLLTDSACSASTLRSHVNQEPFSQDLPPTPPSNTTKHDIVNPGLDPSSGILAVRSRLSESSPHENTADPRYTDFNPTRLKDVPALEDEEKGYREKGARFGKKIRTFECLHVQINSNVIWSSELGNLISELRNEQRGFRGRKEDGGRHILCNSAASIEREEEETFATLAANPLTHLQPAAPETAPGHSETCKGDGPPEQTGPGKPDHIEVSSAYPRPHTEREGAELR</sequence>
<feature type="region of interest" description="Disordered" evidence="1">
    <location>
        <begin position="114"/>
        <end position="280"/>
    </location>
</feature>
<gene>
    <name evidence="2" type="ORF">NDU88_006097</name>
</gene>